<evidence type="ECO:0000313" key="2">
    <source>
        <dbReference type="EMBL" id="KAJ8876809.1"/>
    </source>
</evidence>
<protein>
    <submittedName>
        <fullName evidence="2">Uncharacterized protein</fullName>
    </submittedName>
</protein>
<dbReference type="Proteomes" id="UP001159363">
    <property type="component" value="Chromosome 7"/>
</dbReference>
<comment type="caution">
    <text evidence="2">The sequence shown here is derived from an EMBL/GenBank/DDBJ whole genome shotgun (WGS) entry which is preliminary data.</text>
</comment>
<evidence type="ECO:0000256" key="1">
    <source>
        <dbReference type="SAM" id="MobiDB-lite"/>
    </source>
</evidence>
<organism evidence="2 3">
    <name type="scientific">Dryococelus australis</name>
    <dbReference type="NCBI Taxonomy" id="614101"/>
    <lineage>
        <taxon>Eukaryota</taxon>
        <taxon>Metazoa</taxon>
        <taxon>Ecdysozoa</taxon>
        <taxon>Arthropoda</taxon>
        <taxon>Hexapoda</taxon>
        <taxon>Insecta</taxon>
        <taxon>Pterygota</taxon>
        <taxon>Neoptera</taxon>
        <taxon>Polyneoptera</taxon>
        <taxon>Phasmatodea</taxon>
        <taxon>Verophasmatodea</taxon>
        <taxon>Anareolatae</taxon>
        <taxon>Phasmatidae</taxon>
        <taxon>Eurycanthinae</taxon>
        <taxon>Dryococelus</taxon>
    </lineage>
</organism>
<proteinExistence type="predicted"/>
<reference evidence="2 3" key="1">
    <citation type="submission" date="2023-02" db="EMBL/GenBank/DDBJ databases">
        <title>LHISI_Scaffold_Assembly.</title>
        <authorList>
            <person name="Stuart O.P."/>
            <person name="Cleave R."/>
            <person name="Magrath M.J.L."/>
            <person name="Mikheyev A.S."/>
        </authorList>
    </citation>
    <scope>NUCLEOTIDE SEQUENCE [LARGE SCALE GENOMIC DNA]</scope>
    <source>
        <strain evidence="2">Daus_M_001</strain>
        <tissue evidence="2">Leg muscle</tissue>
    </source>
</reference>
<feature type="compositionally biased region" description="Basic and acidic residues" evidence="1">
    <location>
        <begin position="443"/>
        <end position="454"/>
    </location>
</feature>
<sequence>MQEHREKGVPRENPLVSSKVRNVLTCENSGIEPASPRWEAGDLPLIWLDYSSPTEASRVRFPAGSAPGFRIRRNLVGRCRWSAGFLGIYRFPRPCIPALLHTHFASPSSALKTSMLRAVQIYHRHKRKKLLLSTVSHYKYPPGRGVGSARRTPNLGNIHALPVGVNVRMKIKNCRTTDAMCHAAPCSTYLDEEAGQSLELSPVSNGPPKNRSHEAAALRRTEGEGEEIAMKHVRVADISTFIANYFSYSYAKPLLDGSCINTGNYPMKGRVGVATQRACRVSCHKPNAAARRSEERLGSASIFHGRLQRMVGVRFTTDGMTADVLEARMYKYLADATVPSATPLWQYDARDYPSSPQHFPSCGWFVRAHYVRVRPQHGPEAHFILKAVYDKVSTSGINLRKKSLLLHGAFKQRLREVRATIFINIWRADEDKMMWPQNPECKGGGKRETSEKTRQPAASSSTTPTCENPGVTPPGIEPGLPSTSLTNHEEEILSNCQTGVNRASGFHAHHPATCNSITRAHLYQKCFQTPSTGRSSPTKTNRVQSPAGSLPDFRMWESCRTTPLVGGFYQGSPISPDLSFRCCSILTLTTLIGSHQRKYYPLTNEMPVTGPSSHCLREVLGTGLVSSWLLRATKSPLLAGLPADDIKDGQAGGVSSSQPGPDQPMGRRGLLMLYLLRVQGIRSGVEKRQRLHCCQINRLEIRRFHTSFLLQSTVCDVCARQRKYVYETLWLQPLARLINEATRTLRTHTLVSPSAPSPIPFIYGMVRQLQINPDLRKRSRLPRSLHNRRVADSDKS</sequence>
<keyword evidence="3" id="KW-1185">Reference proteome</keyword>
<evidence type="ECO:0000313" key="3">
    <source>
        <dbReference type="Proteomes" id="UP001159363"/>
    </source>
</evidence>
<name>A0ABQ9GXS7_9NEOP</name>
<dbReference type="EMBL" id="JARBHB010000008">
    <property type="protein sequence ID" value="KAJ8876809.1"/>
    <property type="molecule type" value="Genomic_DNA"/>
</dbReference>
<gene>
    <name evidence="2" type="ORF">PR048_021256</name>
</gene>
<accession>A0ABQ9GXS7</accession>
<feature type="compositionally biased region" description="Polar residues" evidence="1">
    <location>
        <begin position="456"/>
        <end position="466"/>
    </location>
</feature>
<feature type="region of interest" description="Disordered" evidence="1">
    <location>
        <begin position="436"/>
        <end position="483"/>
    </location>
</feature>